<reference evidence="1 2" key="1">
    <citation type="submission" date="2016-04" db="EMBL/GenBank/DDBJ databases">
        <title>Genome analyses suggest a sexual origin of heterokaryosis in a supposedly ancient asexual fungus.</title>
        <authorList>
            <person name="Ropars J."/>
            <person name="Sedzielewska K."/>
            <person name="Noel J."/>
            <person name="Charron P."/>
            <person name="Farinelli L."/>
            <person name="Marton T."/>
            <person name="Kruger M."/>
            <person name="Pelin A."/>
            <person name="Brachmann A."/>
            <person name="Corradi N."/>
        </authorList>
    </citation>
    <scope>NUCLEOTIDE SEQUENCE [LARGE SCALE GENOMIC DNA]</scope>
    <source>
        <strain evidence="1 2">A5</strain>
    </source>
</reference>
<protein>
    <submittedName>
        <fullName evidence="1">Uncharacterized protein</fullName>
    </submittedName>
</protein>
<dbReference type="Proteomes" id="UP000232722">
    <property type="component" value="Unassembled WGS sequence"/>
</dbReference>
<dbReference type="AlphaFoldDB" id="A0A2N0QCL0"/>
<sequence>MLFYISNIISYICYFLDWTKSVIKLGEYIELSLIIITNLSEFCNFISRNNYISQCFFFSNSRIKMSK</sequence>
<reference evidence="1 2" key="2">
    <citation type="submission" date="2017-09" db="EMBL/GenBank/DDBJ databases">
        <title>Extensive intraspecific genome diversity in a model arbuscular mycorrhizal fungus.</title>
        <authorList>
            <person name="Chen E.C."/>
            <person name="Morin E."/>
            <person name="Beaudet D."/>
            <person name="Noel J."/>
            <person name="Ndikumana S."/>
            <person name="Charron P."/>
            <person name="St-Onge C."/>
            <person name="Giorgi J."/>
            <person name="Grigoriev I.V."/>
            <person name="Roux C."/>
            <person name="Martin F.M."/>
            <person name="Corradi N."/>
        </authorList>
    </citation>
    <scope>NUCLEOTIDE SEQUENCE [LARGE SCALE GENOMIC DNA]</scope>
    <source>
        <strain evidence="1 2">A5</strain>
    </source>
</reference>
<evidence type="ECO:0000313" key="1">
    <source>
        <dbReference type="EMBL" id="PKC16818.1"/>
    </source>
</evidence>
<proteinExistence type="predicted"/>
<dbReference type="EMBL" id="LLXJ01000033">
    <property type="protein sequence ID" value="PKC16818.1"/>
    <property type="molecule type" value="Genomic_DNA"/>
</dbReference>
<evidence type="ECO:0000313" key="2">
    <source>
        <dbReference type="Proteomes" id="UP000232722"/>
    </source>
</evidence>
<organism evidence="1 2">
    <name type="scientific">Rhizophagus irregularis</name>
    <dbReference type="NCBI Taxonomy" id="588596"/>
    <lineage>
        <taxon>Eukaryota</taxon>
        <taxon>Fungi</taxon>
        <taxon>Fungi incertae sedis</taxon>
        <taxon>Mucoromycota</taxon>
        <taxon>Glomeromycotina</taxon>
        <taxon>Glomeromycetes</taxon>
        <taxon>Glomerales</taxon>
        <taxon>Glomeraceae</taxon>
        <taxon>Rhizophagus</taxon>
    </lineage>
</organism>
<name>A0A2N0QCL0_9GLOM</name>
<comment type="caution">
    <text evidence="1">The sequence shown here is derived from an EMBL/GenBank/DDBJ whole genome shotgun (WGS) entry which is preliminary data.</text>
</comment>
<gene>
    <name evidence="1" type="ORF">RhiirA5_347176</name>
</gene>
<accession>A0A2N0QCL0</accession>